<proteinExistence type="predicted"/>
<dbReference type="KEGG" id="bban:J4G43_042595"/>
<gene>
    <name evidence="2" type="ORF">J4G43_042595</name>
    <name evidence="1" type="ORF">J4G43_44405</name>
</gene>
<evidence type="ECO:0000313" key="1">
    <source>
        <dbReference type="EMBL" id="MBO1867675.1"/>
    </source>
</evidence>
<sequence>MTDRDKILIALGEKPLKVFEIMKRVNIKHEDDCQSLLLKMRDDGAVKFDIHKGYWLAV</sequence>
<reference evidence="2 3" key="2">
    <citation type="journal article" date="2022" name="Int. J. Syst. Evol. Microbiol.">
        <title>Strains of Bradyrhizobium barranii sp. nov. associated with legumes native to Canada are symbionts of soybeans and belong to different subspecies (subsp. barranii subsp. nov. and subsp. apii subsp. nov.) and symbiovars (sv. glycinearum and sv. septentrionale).</title>
        <authorList>
            <person name="Bromfield E.S.P."/>
            <person name="Cloutier S."/>
            <person name="Wasai-Hara S."/>
            <person name="Minamisawa K."/>
        </authorList>
    </citation>
    <scope>NUCLEOTIDE SEQUENCE [LARGE SCALE GENOMIC DNA]</scope>
    <source>
        <strain evidence="2 3">144S4</strain>
    </source>
</reference>
<organism evidence="1">
    <name type="scientific">Bradyrhizobium barranii subsp. barranii</name>
    <dbReference type="NCBI Taxonomy" id="2823807"/>
    <lineage>
        <taxon>Bacteria</taxon>
        <taxon>Pseudomonadati</taxon>
        <taxon>Pseudomonadota</taxon>
        <taxon>Alphaproteobacteria</taxon>
        <taxon>Hyphomicrobiales</taxon>
        <taxon>Nitrobacteraceae</taxon>
        <taxon>Bradyrhizobium</taxon>
        <taxon>Bradyrhizobium barranii</taxon>
    </lineage>
</organism>
<dbReference type="RefSeq" id="WP_208088530.1">
    <property type="nucleotide sequence ID" value="NZ_CP086136.1"/>
</dbReference>
<protein>
    <submittedName>
        <fullName evidence="1">Uncharacterized protein</fullName>
    </submittedName>
</protein>
<reference evidence="1" key="1">
    <citation type="submission" date="2021-03" db="EMBL/GenBank/DDBJ databases">
        <title>Whole Genome Sequence of Bradyrhizobium sp. Strain 144S4.</title>
        <authorList>
            <person name="Bromfield E.S.P."/>
            <person name="Cloutier S."/>
        </authorList>
    </citation>
    <scope>NUCLEOTIDE SEQUENCE [LARGE SCALE GENOMIC DNA]</scope>
    <source>
        <strain evidence="1">144S4</strain>
    </source>
</reference>
<dbReference type="EMBL" id="CP086136">
    <property type="protein sequence ID" value="UEM11212.1"/>
    <property type="molecule type" value="Genomic_DNA"/>
</dbReference>
<dbReference type="AlphaFoldDB" id="A0A939MGZ1"/>
<evidence type="ECO:0000313" key="3">
    <source>
        <dbReference type="Proteomes" id="UP000664702"/>
    </source>
</evidence>
<evidence type="ECO:0000313" key="2">
    <source>
        <dbReference type="EMBL" id="UEM11212.1"/>
    </source>
</evidence>
<accession>A0A939MGZ1</accession>
<dbReference type="Proteomes" id="UP000664702">
    <property type="component" value="Chromosome"/>
</dbReference>
<dbReference type="EMBL" id="JAGEMI010000001">
    <property type="protein sequence ID" value="MBO1867675.1"/>
    <property type="molecule type" value="Genomic_DNA"/>
</dbReference>
<name>A0A939MGZ1_9BRAD</name>